<dbReference type="InterPro" id="IPR010427">
    <property type="entry name" value="DUF1023"/>
</dbReference>
<name>A0A150G0R9_GONPE</name>
<proteinExistence type="predicted"/>
<protein>
    <recommendedName>
        <fullName evidence="2">DUF1023 domain-containing protein</fullName>
    </recommendedName>
</protein>
<feature type="region of interest" description="Disordered" evidence="1">
    <location>
        <begin position="37"/>
        <end position="64"/>
    </location>
</feature>
<dbReference type="InterPro" id="IPR029058">
    <property type="entry name" value="AB_hydrolase_fold"/>
</dbReference>
<dbReference type="PANTHER" id="PTHR42103">
    <property type="entry name" value="ALPHA/BETA-HYDROLASES SUPERFAMILY PROTEIN"/>
    <property type="match status" value="1"/>
</dbReference>
<dbReference type="EMBL" id="LSYV01000091">
    <property type="protein sequence ID" value="KXZ43449.1"/>
    <property type="molecule type" value="Genomic_DNA"/>
</dbReference>
<dbReference type="STRING" id="33097.A0A150G0R9"/>
<gene>
    <name evidence="3" type="ORF">GPECTOR_90g536</name>
</gene>
<dbReference type="Gene3D" id="3.40.50.1820">
    <property type="entry name" value="alpha/beta hydrolase"/>
    <property type="match status" value="1"/>
</dbReference>
<evidence type="ECO:0000259" key="2">
    <source>
        <dbReference type="Pfam" id="PF06259"/>
    </source>
</evidence>
<dbReference type="Pfam" id="PF06259">
    <property type="entry name" value="Abhydrolase_8"/>
    <property type="match status" value="1"/>
</dbReference>
<reference evidence="4" key="1">
    <citation type="journal article" date="2016" name="Nat. Commun.">
        <title>The Gonium pectorale genome demonstrates co-option of cell cycle regulation during the evolution of multicellularity.</title>
        <authorList>
            <person name="Hanschen E.R."/>
            <person name="Marriage T.N."/>
            <person name="Ferris P.J."/>
            <person name="Hamaji T."/>
            <person name="Toyoda A."/>
            <person name="Fujiyama A."/>
            <person name="Neme R."/>
            <person name="Noguchi H."/>
            <person name="Minakuchi Y."/>
            <person name="Suzuki M."/>
            <person name="Kawai-Toyooka H."/>
            <person name="Smith D.R."/>
            <person name="Sparks H."/>
            <person name="Anderson J."/>
            <person name="Bakaric R."/>
            <person name="Luria V."/>
            <person name="Karger A."/>
            <person name="Kirschner M.W."/>
            <person name="Durand P.M."/>
            <person name="Michod R.E."/>
            <person name="Nozaki H."/>
            <person name="Olson B.J."/>
        </authorList>
    </citation>
    <scope>NUCLEOTIDE SEQUENCE [LARGE SCALE GENOMIC DNA]</scope>
    <source>
        <strain evidence="4">NIES-2863</strain>
    </source>
</reference>
<organism evidence="3 4">
    <name type="scientific">Gonium pectorale</name>
    <name type="common">Green alga</name>
    <dbReference type="NCBI Taxonomy" id="33097"/>
    <lineage>
        <taxon>Eukaryota</taxon>
        <taxon>Viridiplantae</taxon>
        <taxon>Chlorophyta</taxon>
        <taxon>core chlorophytes</taxon>
        <taxon>Chlorophyceae</taxon>
        <taxon>CS clade</taxon>
        <taxon>Chlamydomonadales</taxon>
        <taxon>Volvocaceae</taxon>
        <taxon>Gonium</taxon>
    </lineage>
</organism>
<evidence type="ECO:0000313" key="4">
    <source>
        <dbReference type="Proteomes" id="UP000075714"/>
    </source>
</evidence>
<feature type="domain" description="DUF1023" evidence="2">
    <location>
        <begin position="38"/>
        <end position="125"/>
    </location>
</feature>
<dbReference type="AlphaFoldDB" id="A0A150G0R9"/>
<accession>A0A150G0R9</accession>
<sequence length="314" mass="31064">MRGAGSSGGFRSLRTATDVDDLVALVHHLATLLPRPRPVAAEEGTATEAVHGLPPQSPGGQAVTGERLPQVAAPPLPDGPAAVPAAKPSDRGFAFVGYSYGSVVAARALPLLGPHVAALVTVGLPMGALSRVFLGSLSAWEALSSDAARGLPRLLACGDRDQFTDAGSLEAAISAAQQRDARAAAAGAESGPADAATAGDHVAAAHELATCAAGPAPAGGAGSTDGASACSLASSSSLEHVPCPGCDHFFFACADWGALAAALAHRAAALGAHGWQPSAGGRPLATGARPAVALADFVVLWLRRKLRLADGGGE</sequence>
<dbReference type="Proteomes" id="UP000075714">
    <property type="component" value="Unassembled WGS sequence"/>
</dbReference>
<evidence type="ECO:0000313" key="3">
    <source>
        <dbReference type="EMBL" id="KXZ43449.1"/>
    </source>
</evidence>
<dbReference type="OrthoDB" id="524284at2759"/>
<keyword evidence="4" id="KW-1185">Reference proteome</keyword>
<comment type="caution">
    <text evidence="3">The sequence shown here is derived from an EMBL/GenBank/DDBJ whole genome shotgun (WGS) entry which is preliminary data.</text>
</comment>
<dbReference type="PANTHER" id="PTHR42103:SF2">
    <property type="entry name" value="AB HYDROLASE-1 DOMAIN-CONTAINING PROTEIN"/>
    <property type="match status" value="1"/>
</dbReference>
<evidence type="ECO:0000256" key="1">
    <source>
        <dbReference type="SAM" id="MobiDB-lite"/>
    </source>
</evidence>
<dbReference type="SUPFAM" id="SSF53474">
    <property type="entry name" value="alpha/beta-Hydrolases"/>
    <property type="match status" value="1"/>
</dbReference>